<keyword evidence="3" id="KW-0132">Cell division</keyword>
<keyword evidence="3" id="KW-0131">Cell cycle</keyword>
<feature type="transmembrane region" description="Helical" evidence="2">
    <location>
        <begin position="79"/>
        <end position="101"/>
    </location>
</feature>
<name>A0A3N1ZX36_9ACTN</name>
<evidence type="ECO:0000256" key="2">
    <source>
        <dbReference type="SAM" id="Phobius"/>
    </source>
</evidence>
<gene>
    <name evidence="3" type="ORF">EDD41_2677</name>
</gene>
<protein>
    <submittedName>
        <fullName evidence="3">Cell division protein FtsB</fullName>
    </submittedName>
</protein>
<evidence type="ECO:0000313" key="4">
    <source>
        <dbReference type="Proteomes" id="UP000275749"/>
    </source>
</evidence>
<accession>A0A3N1ZX36</accession>
<proteinExistence type="predicted"/>
<keyword evidence="2" id="KW-1133">Transmembrane helix</keyword>
<dbReference type="Proteomes" id="UP000275749">
    <property type="component" value="Unassembled WGS sequence"/>
</dbReference>
<dbReference type="RefSeq" id="WP_123576221.1">
    <property type="nucleotide sequence ID" value="NZ_RKHG01000001.1"/>
</dbReference>
<keyword evidence="2" id="KW-0812">Transmembrane</keyword>
<dbReference type="EMBL" id="RKHG01000001">
    <property type="protein sequence ID" value="ROR55409.1"/>
    <property type="molecule type" value="Genomic_DNA"/>
</dbReference>
<sequence>MVNKPTHNGPGRGTPRTRAVASARNRSADSPRARTAARAAERGGRSTQRLVRPENVEAATAAVASVPRLIRGVGFTRRAIVLLVVCAILLLSFASSLRVYLRQERDLALAQQQIAERTVANAELADEIDRWRNPEFIKAQARERLGWVVPGEVGYRVVDANGKPLGGGVSITSTSTVPEGEHATAWWDRLNGSVATADEPLVADEKTDPVITVEGSESPSPTPTPKPTPTKKR</sequence>
<evidence type="ECO:0000313" key="3">
    <source>
        <dbReference type="EMBL" id="ROR55409.1"/>
    </source>
</evidence>
<feature type="region of interest" description="Disordered" evidence="1">
    <location>
        <begin position="196"/>
        <end position="233"/>
    </location>
</feature>
<dbReference type="Pfam" id="PF04977">
    <property type="entry name" value="DivIC"/>
    <property type="match status" value="1"/>
</dbReference>
<dbReference type="InterPro" id="IPR007060">
    <property type="entry name" value="FtsL/DivIC"/>
</dbReference>
<dbReference type="AlphaFoldDB" id="A0A3N1ZX36"/>
<evidence type="ECO:0000256" key="1">
    <source>
        <dbReference type="SAM" id="MobiDB-lite"/>
    </source>
</evidence>
<comment type="caution">
    <text evidence="3">The sequence shown here is derived from an EMBL/GenBank/DDBJ whole genome shotgun (WGS) entry which is preliminary data.</text>
</comment>
<dbReference type="GO" id="GO:0051301">
    <property type="term" value="P:cell division"/>
    <property type="evidence" value="ECO:0007669"/>
    <property type="project" value="UniProtKB-KW"/>
</dbReference>
<organism evidence="3 4">
    <name type="scientific">Luteococcus japonicus</name>
    <dbReference type="NCBI Taxonomy" id="33984"/>
    <lineage>
        <taxon>Bacteria</taxon>
        <taxon>Bacillati</taxon>
        <taxon>Actinomycetota</taxon>
        <taxon>Actinomycetes</taxon>
        <taxon>Propionibacteriales</taxon>
        <taxon>Propionibacteriaceae</taxon>
        <taxon>Luteococcus</taxon>
    </lineage>
</organism>
<keyword evidence="2" id="KW-0472">Membrane</keyword>
<feature type="compositionally biased region" description="Pro residues" evidence="1">
    <location>
        <begin position="220"/>
        <end position="233"/>
    </location>
</feature>
<reference evidence="3 4" key="1">
    <citation type="submission" date="2018-11" db="EMBL/GenBank/DDBJ databases">
        <title>Sequencing the genomes of 1000 actinobacteria strains.</title>
        <authorList>
            <person name="Klenk H.-P."/>
        </authorList>
    </citation>
    <scope>NUCLEOTIDE SEQUENCE [LARGE SCALE GENOMIC DNA]</scope>
    <source>
        <strain evidence="3 4">DSM 10546</strain>
    </source>
</reference>
<feature type="region of interest" description="Disordered" evidence="1">
    <location>
        <begin position="1"/>
        <end position="50"/>
    </location>
</feature>